<gene>
    <name evidence="2" type="ORF">Q664_23935</name>
</gene>
<dbReference type="Proteomes" id="UP000028547">
    <property type="component" value="Unassembled WGS sequence"/>
</dbReference>
<evidence type="ECO:0000259" key="1">
    <source>
        <dbReference type="Pfam" id="PF15579"/>
    </source>
</evidence>
<dbReference type="Pfam" id="PF15579">
    <property type="entry name" value="Imm52"/>
    <property type="match status" value="1"/>
</dbReference>
<name>A0A084SRQ3_9BACT</name>
<dbReference type="AlphaFoldDB" id="A0A084SRQ3"/>
<dbReference type="RefSeq" id="WP_043399736.1">
    <property type="nucleotide sequence ID" value="NZ_JPMI01000160.1"/>
</dbReference>
<sequence length="239" mass="26634">MTESYHAAVYWPARLESAEECARRSVTFFRLLAQCDEIYARWFEQGDSLEEALQREFTPDFTTFLRFYQSEENQLGRDGFSFGAWTGHAEDGHGGMLNLTCGDASGAYPNCCLLYLPWPEIEPEGPRVMTTAALVNVLRAMVLAWEPLFGVIATHEFRRALRPAGDPRGFVGWLTYVSRARGEVPPLPPSVHVEPVEDKGNLIVGGPERLSAANPEHVALGRGIQEVLDTKGLLRPVLE</sequence>
<dbReference type="InterPro" id="IPR028969">
    <property type="entry name" value="Imm52"/>
</dbReference>
<comment type="caution">
    <text evidence="2">The sequence shown here is derived from an EMBL/GenBank/DDBJ whole genome shotgun (WGS) entry which is preliminary data.</text>
</comment>
<evidence type="ECO:0000313" key="3">
    <source>
        <dbReference type="Proteomes" id="UP000028547"/>
    </source>
</evidence>
<dbReference type="EMBL" id="JPMI01000160">
    <property type="protein sequence ID" value="KFA91138.1"/>
    <property type="molecule type" value="Genomic_DNA"/>
</dbReference>
<organism evidence="2 3">
    <name type="scientific">Archangium violaceum Cb vi76</name>
    <dbReference type="NCBI Taxonomy" id="1406225"/>
    <lineage>
        <taxon>Bacteria</taxon>
        <taxon>Pseudomonadati</taxon>
        <taxon>Myxococcota</taxon>
        <taxon>Myxococcia</taxon>
        <taxon>Myxococcales</taxon>
        <taxon>Cystobacterineae</taxon>
        <taxon>Archangiaceae</taxon>
        <taxon>Archangium</taxon>
    </lineage>
</organism>
<feature type="domain" description="Immunity protein 52" evidence="1">
    <location>
        <begin position="3"/>
        <end position="236"/>
    </location>
</feature>
<evidence type="ECO:0000313" key="2">
    <source>
        <dbReference type="EMBL" id="KFA91138.1"/>
    </source>
</evidence>
<protein>
    <recommendedName>
        <fullName evidence="1">Immunity protein 52 domain-containing protein</fullName>
    </recommendedName>
</protein>
<accession>A0A084SRQ3</accession>
<reference evidence="2 3" key="1">
    <citation type="submission" date="2014-07" db="EMBL/GenBank/DDBJ databases">
        <title>Draft Genome Sequence of Gephyronic Acid Producer, Cystobacter violaceus Strain Cb vi76.</title>
        <authorList>
            <person name="Stevens D.C."/>
            <person name="Young J."/>
            <person name="Carmichael R."/>
            <person name="Tan J."/>
            <person name="Taylor R.E."/>
        </authorList>
    </citation>
    <scope>NUCLEOTIDE SEQUENCE [LARGE SCALE GENOMIC DNA]</scope>
    <source>
        <strain evidence="2 3">Cb vi76</strain>
    </source>
</reference>
<proteinExistence type="predicted"/>